<organism evidence="6 7">
    <name type="scientific">Lepisosteus oculatus</name>
    <name type="common">Spotted gar</name>
    <dbReference type="NCBI Taxonomy" id="7918"/>
    <lineage>
        <taxon>Eukaryota</taxon>
        <taxon>Metazoa</taxon>
        <taxon>Chordata</taxon>
        <taxon>Craniata</taxon>
        <taxon>Vertebrata</taxon>
        <taxon>Euteleostomi</taxon>
        <taxon>Actinopterygii</taxon>
        <taxon>Neopterygii</taxon>
        <taxon>Holostei</taxon>
        <taxon>Semionotiformes</taxon>
        <taxon>Lepisosteidae</taxon>
        <taxon>Lepisosteus</taxon>
    </lineage>
</organism>
<feature type="domain" description="FAM86 N-terminal" evidence="5">
    <location>
        <begin position="23"/>
        <end position="112"/>
    </location>
</feature>
<dbReference type="STRING" id="7918.ENSLOCP00000008286"/>
<dbReference type="InParanoid" id="W5MIS7"/>
<protein>
    <submittedName>
        <fullName evidence="6">Eukaryotic elongation factor 2 lysine methyltransferase</fullName>
    </submittedName>
</protein>
<dbReference type="EMBL" id="AHAT01013614">
    <property type="status" value="NOT_ANNOTATED_CDS"/>
    <property type="molecule type" value="Genomic_DNA"/>
</dbReference>
<dbReference type="eggNOG" id="KOG2497">
    <property type="taxonomic scope" value="Eukaryota"/>
</dbReference>
<proteinExistence type="inferred from homology"/>
<dbReference type="OMA" id="PIRTYRI"/>
<dbReference type="GO" id="GO:0032259">
    <property type="term" value="P:methylation"/>
    <property type="evidence" value="ECO:0007669"/>
    <property type="project" value="UniProtKB-KW"/>
</dbReference>
<evidence type="ECO:0000256" key="3">
    <source>
        <dbReference type="ARBA" id="ARBA00022679"/>
    </source>
</evidence>
<dbReference type="Bgee" id="ENSLOCG00000006854">
    <property type="expression patterns" value="Expressed in bone element and 13 other cell types or tissues"/>
</dbReference>
<dbReference type="InterPro" id="IPR029426">
    <property type="entry name" value="FAM86_N"/>
</dbReference>
<reference evidence="6" key="2">
    <citation type="submission" date="2025-08" db="UniProtKB">
        <authorList>
            <consortium name="Ensembl"/>
        </authorList>
    </citation>
    <scope>IDENTIFICATION</scope>
</reference>
<name>W5MIS7_LEPOC</name>
<dbReference type="Ensembl" id="ENSLOCT00000008296.1">
    <property type="protein sequence ID" value="ENSLOCP00000008286.1"/>
    <property type="gene ID" value="ENSLOCG00000006854.1"/>
</dbReference>
<accession>W5MIS7</accession>
<keyword evidence="7" id="KW-1185">Reference proteome</keyword>
<dbReference type="AlphaFoldDB" id="W5MIS7"/>
<dbReference type="GO" id="GO:0016279">
    <property type="term" value="F:protein-lysine N-methyltransferase activity"/>
    <property type="evidence" value="ECO:0000318"/>
    <property type="project" value="GO_Central"/>
</dbReference>
<dbReference type="HOGENOM" id="CLU_038942_0_0_1"/>
<keyword evidence="4" id="KW-0949">S-adenosyl-L-methionine</keyword>
<dbReference type="Gene3D" id="3.40.50.150">
    <property type="entry name" value="Vaccinia Virus protein VP39"/>
    <property type="match status" value="1"/>
</dbReference>
<evidence type="ECO:0000256" key="4">
    <source>
        <dbReference type="ARBA" id="ARBA00022691"/>
    </source>
</evidence>
<dbReference type="PANTHER" id="PTHR14614:SF130">
    <property type="entry name" value="PROTEIN-LYSINE N-METHYLTRANSFERASE EEF2KMT"/>
    <property type="match status" value="1"/>
</dbReference>
<evidence type="ECO:0000259" key="5">
    <source>
        <dbReference type="Pfam" id="PF14904"/>
    </source>
</evidence>
<evidence type="ECO:0000313" key="7">
    <source>
        <dbReference type="Proteomes" id="UP000018468"/>
    </source>
</evidence>
<dbReference type="GeneTree" id="ENSGT00940000164788"/>
<reference evidence="6" key="3">
    <citation type="submission" date="2025-09" db="UniProtKB">
        <authorList>
            <consortium name="Ensembl"/>
        </authorList>
    </citation>
    <scope>IDENTIFICATION</scope>
</reference>
<keyword evidence="2" id="KW-0489">Methyltransferase</keyword>
<dbReference type="InterPro" id="IPR029063">
    <property type="entry name" value="SAM-dependent_MTases_sf"/>
</dbReference>
<dbReference type="Proteomes" id="UP000018468">
    <property type="component" value="Linkage group LG13"/>
</dbReference>
<dbReference type="Pfam" id="PF14904">
    <property type="entry name" value="FAM86"/>
    <property type="match status" value="1"/>
</dbReference>
<evidence type="ECO:0000256" key="1">
    <source>
        <dbReference type="ARBA" id="ARBA00005511"/>
    </source>
</evidence>
<dbReference type="GO" id="GO:0032991">
    <property type="term" value="C:protein-containing complex"/>
    <property type="evidence" value="ECO:0000318"/>
    <property type="project" value="GO_Central"/>
</dbReference>
<evidence type="ECO:0000313" key="6">
    <source>
        <dbReference type="Ensembl" id="ENSLOCP00000008286.1"/>
    </source>
</evidence>
<dbReference type="SUPFAM" id="SSF53335">
    <property type="entry name" value="S-adenosyl-L-methionine-dependent methyltransferases"/>
    <property type="match status" value="1"/>
</dbReference>
<dbReference type="InterPro" id="IPR019410">
    <property type="entry name" value="Methyltransf_16"/>
</dbReference>
<evidence type="ECO:0000256" key="2">
    <source>
        <dbReference type="ARBA" id="ARBA00022603"/>
    </source>
</evidence>
<reference evidence="7" key="1">
    <citation type="submission" date="2011-12" db="EMBL/GenBank/DDBJ databases">
        <title>The Draft Genome of Lepisosteus oculatus.</title>
        <authorList>
            <consortium name="The Broad Institute Genome Assembly &amp; Analysis Group"/>
            <consortium name="Computational R&amp;D Group"/>
            <consortium name="and Sequencing Platform"/>
            <person name="Di Palma F."/>
            <person name="Alfoldi J."/>
            <person name="Johnson J."/>
            <person name="Berlin A."/>
            <person name="Gnerre S."/>
            <person name="Jaffe D."/>
            <person name="MacCallum I."/>
            <person name="Young S."/>
            <person name="Walker B.J."/>
            <person name="Lander E.S."/>
            <person name="Lindblad-Toh K."/>
        </authorList>
    </citation>
    <scope>NUCLEOTIDE SEQUENCE [LARGE SCALE GENOMIC DNA]</scope>
</reference>
<dbReference type="PANTHER" id="PTHR14614">
    <property type="entry name" value="HEPATOCELLULAR CARCINOMA-ASSOCIATED ANTIGEN"/>
    <property type="match status" value="1"/>
</dbReference>
<dbReference type="Pfam" id="PF10294">
    <property type="entry name" value="Methyltransf_16"/>
    <property type="match status" value="1"/>
</dbReference>
<sequence>MSLEDVSRKTDMKTDSSSADQRAVLQDFTVSFFAMCRLGSFPWRALEKELQGPDSPGIVLRILERTVHHPLCLKNPPSVKYRRLFLSELIKKHEAAAGAEPLDELYDAFAEVVGAGEDQVCHKSYFLPSGDTVSLLESTALVSDGTTGLVTWQAAQHLAEWAMERPELFRGRAVLELGSGAGLTGAVVCKSCRPRRYTFSDGHPSVLQLLRGNVALNGLAPPGTPTPGPGTPAVSVAELDWDAAAPEQLEGFQADTVIASDTDVVYDPGVICALVGLLLKLLKLPVQSRSPDVYIASTIRNPETYRLFKSELDKAGIKHRSVPGPTAQVFPYDRKSTIEIVQLHL</sequence>
<keyword evidence="3" id="KW-0808">Transferase</keyword>
<comment type="similarity">
    <text evidence="1">Belongs to the class I-like SAM-binding methyltransferase superfamily. EEF2KMT family.</text>
</comment>